<proteinExistence type="predicted"/>
<evidence type="ECO:0008006" key="4">
    <source>
        <dbReference type="Google" id="ProtNLM"/>
    </source>
</evidence>
<evidence type="ECO:0000313" key="2">
    <source>
        <dbReference type="EMBL" id="MDU0326682.1"/>
    </source>
</evidence>
<feature type="transmembrane region" description="Helical" evidence="1">
    <location>
        <begin position="42"/>
        <end position="63"/>
    </location>
</feature>
<dbReference type="PANTHER" id="PTHR40078">
    <property type="entry name" value="INTEGRAL MEMBRANE PROTEIN-RELATED"/>
    <property type="match status" value="1"/>
</dbReference>
<dbReference type="PANTHER" id="PTHR40078:SF1">
    <property type="entry name" value="INTEGRAL MEMBRANE PROTEIN"/>
    <property type="match status" value="1"/>
</dbReference>
<feature type="transmembrane region" description="Helical" evidence="1">
    <location>
        <begin position="70"/>
        <end position="91"/>
    </location>
</feature>
<keyword evidence="1" id="KW-0472">Membrane</keyword>
<feature type="transmembrane region" description="Helical" evidence="1">
    <location>
        <begin position="97"/>
        <end position="120"/>
    </location>
</feature>
<sequence length="202" mass="21015">MASRITRLFVGLVLYGVGCAFTIAAGLGVDPWTVFAEGVSRVTGIGIGWVTNIIGLCVLLLWIPLRQKPGVGTVANILLVGTSIQLTLGVLPHPDVLWLQVLMLVAGVVIVAFASGLYIGAHFGPGPRDGLMTGMHARFGWPIWACRLSVEGSVLVLGWLLGGTVGIGTVVFALGIGPLVHIAMPLLAAPKPAPRATRAART</sequence>
<dbReference type="InterPro" id="IPR038750">
    <property type="entry name" value="YczE/YyaS-like"/>
</dbReference>
<comment type="caution">
    <text evidence="2">The sequence shown here is derived from an EMBL/GenBank/DDBJ whole genome shotgun (WGS) entry which is preliminary data.</text>
</comment>
<reference evidence="2 3" key="1">
    <citation type="submission" date="2023-09" db="EMBL/GenBank/DDBJ databases">
        <title>Microbacterium fusihabitans sp. nov., Microbacterium phycihabitans sp. nov., and Microbacterium cervinum sp. nov., isolated from dried seaweeds of beach.</title>
        <authorList>
            <person name="Lee S.D."/>
        </authorList>
    </citation>
    <scope>NUCLEOTIDE SEQUENCE [LARGE SCALE GENOMIC DNA]</scope>
    <source>
        <strain evidence="2 3">KSW2-21</strain>
    </source>
</reference>
<dbReference type="EMBL" id="JAWDIU010000002">
    <property type="protein sequence ID" value="MDU0326682.1"/>
    <property type="molecule type" value="Genomic_DNA"/>
</dbReference>
<evidence type="ECO:0000256" key="1">
    <source>
        <dbReference type="SAM" id="Phobius"/>
    </source>
</evidence>
<keyword evidence="3" id="KW-1185">Reference proteome</keyword>
<accession>A0ABU3RV22</accession>
<dbReference type="Proteomes" id="UP001256673">
    <property type="component" value="Unassembled WGS sequence"/>
</dbReference>
<keyword evidence="1" id="KW-0812">Transmembrane</keyword>
<organism evidence="2 3">
    <name type="scientific">Microbacterium algihabitans</name>
    <dbReference type="NCBI Taxonomy" id="3075992"/>
    <lineage>
        <taxon>Bacteria</taxon>
        <taxon>Bacillati</taxon>
        <taxon>Actinomycetota</taxon>
        <taxon>Actinomycetes</taxon>
        <taxon>Micrococcales</taxon>
        <taxon>Microbacteriaceae</taxon>
        <taxon>Microbacterium</taxon>
    </lineage>
</organism>
<keyword evidence="1" id="KW-1133">Transmembrane helix</keyword>
<gene>
    <name evidence="2" type="ORF">RWH43_07920</name>
</gene>
<feature type="transmembrane region" description="Helical" evidence="1">
    <location>
        <begin position="141"/>
        <end position="161"/>
    </location>
</feature>
<dbReference type="Pfam" id="PF19700">
    <property type="entry name" value="DUF6198"/>
    <property type="match status" value="1"/>
</dbReference>
<evidence type="ECO:0000313" key="3">
    <source>
        <dbReference type="Proteomes" id="UP001256673"/>
    </source>
</evidence>
<dbReference type="RefSeq" id="WP_316001172.1">
    <property type="nucleotide sequence ID" value="NZ_JAWDIU010000002.1"/>
</dbReference>
<protein>
    <recommendedName>
        <fullName evidence="4">Membrane protein YczE</fullName>
    </recommendedName>
</protein>
<feature type="transmembrane region" description="Helical" evidence="1">
    <location>
        <begin position="167"/>
        <end position="188"/>
    </location>
</feature>
<name>A0ABU3RV22_9MICO</name>